<protein>
    <submittedName>
        <fullName evidence="1">Uncharacterized protein</fullName>
    </submittedName>
</protein>
<gene>
    <name evidence="1" type="ORF">JIN87_15270</name>
</gene>
<dbReference type="RefSeq" id="WP_200356451.1">
    <property type="nucleotide sequence ID" value="NZ_JAENIL010000027.1"/>
</dbReference>
<proteinExistence type="predicted"/>
<name>A0A934VS80_9BACT</name>
<dbReference type="AlphaFoldDB" id="A0A934VS80"/>
<evidence type="ECO:0000313" key="1">
    <source>
        <dbReference type="EMBL" id="MBK1878239.1"/>
    </source>
</evidence>
<comment type="caution">
    <text evidence="1">The sequence shown here is derived from an EMBL/GenBank/DDBJ whole genome shotgun (WGS) entry which is preliminary data.</text>
</comment>
<accession>A0A934VS80</accession>
<dbReference type="EMBL" id="JAENIL010000027">
    <property type="protein sequence ID" value="MBK1878239.1"/>
    <property type="molecule type" value="Genomic_DNA"/>
</dbReference>
<evidence type="ECO:0000313" key="2">
    <source>
        <dbReference type="Proteomes" id="UP000617628"/>
    </source>
</evidence>
<sequence>MDPAKTEAILREHVRLCSDLHELFIEEGQMMRTTGALPSEEFLERKKSFVTVLDKGLELLRQINESGEPIPRGMEPLVKECRDKIMKLMMVDRENERLLLKNSLPPKMKEAYAKVAPGQVARAYGRFAK</sequence>
<organism evidence="1 2">
    <name type="scientific">Pelagicoccus mobilis</name>
    <dbReference type="NCBI Taxonomy" id="415221"/>
    <lineage>
        <taxon>Bacteria</taxon>
        <taxon>Pseudomonadati</taxon>
        <taxon>Verrucomicrobiota</taxon>
        <taxon>Opitutia</taxon>
        <taxon>Puniceicoccales</taxon>
        <taxon>Pelagicoccaceae</taxon>
        <taxon>Pelagicoccus</taxon>
    </lineage>
</organism>
<dbReference type="Proteomes" id="UP000617628">
    <property type="component" value="Unassembled WGS sequence"/>
</dbReference>
<reference evidence="1" key="1">
    <citation type="submission" date="2021-01" db="EMBL/GenBank/DDBJ databases">
        <title>Modified the classification status of verrucomicrobia.</title>
        <authorList>
            <person name="Feng X."/>
        </authorList>
    </citation>
    <scope>NUCLEOTIDE SEQUENCE</scope>
    <source>
        <strain evidence="1">KCTC 13126</strain>
    </source>
</reference>
<keyword evidence="2" id="KW-1185">Reference proteome</keyword>